<dbReference type="SMART" id="SM00220">
    <property type="entry name" value="S_TKc"/>
    <property type="match status" value="1"/>
</dbReference>
<dbReference type="GO" id="GO:0004674">
    <property type="term" value="F:protein serine/threonine kinase activity"/>
    <property type="evidence" value="ECO:0007669"/>
    <property type="project" value="UniProtKB-KW"/>
</dbReference>
<evidence type="ECO:0000256" key="7">
    <source>
        <dbReference type="ARBA" id="ARBA00022840"/>
    </source>
</evidence>
<dbReference type="EMBL" id="CAJNOH010000341">
    <property type="protein sequence ID" value="CAF1006206.1"/>
    <property type="molecule type" value="Genomic_DNA"/>
</dbReference>
<keyword evidence="5" id="KW-0547">Nucleotide-binding</keyword>
<proteinExistence type="inferred from homology"/>
<dbReference type="Proteomes" id="UP000663870">
    <property type="component" value="Unassembled WGS sequence"/>
</dbReference>
<sequence length="326" mass="36807">MHRKASETTATALDLRIVGEKISQSPYNSLQNFQLSDKVAKGHFSTVYFGTNIVTGVKVALKRVQLTKMIDKKAAEDCKREIILLQKLDHPNVIKYISHFISTNSDLYIILELASAGDLAKMIEYFVQKQKVLPEKTIWKYFSQICLGLEHMHSKRIMHRDIKPANIFINAQGAVKLGDLGLGRFFPNEIDFTHSKLGTPYYMSPERINELGLGYSFSADIWSLGCVLYEMAVFRSPFFEENLTFLGLRKKIDELDYAPLSSKLYSSELRDLVSRCLTLEPKGRPIIAEVTQLSITMYNQYLNESFTSTTPTSADSSSPDSSIGST</sequence>
<keyword evidence="7" id="KW-0067">ATP-binding</keyword>
<dbReference type="InterPro" id="IPR051131">
    <property type="entry name" value="NEK_Ser/Thr_kinase_NIMA"/>
</dbReference>
<dbReference type="PROSITE" id="PS00108">
    <property type="entry name" value="PROTEIN_KINASE_ST"/>
    <property type="match status" value="1"/>
</dbReference>
<evidence type="ECO:0000313" key="14">
    <source>
        <dbReference type="EMBL" id="CAF1103187.1"/>
    </source>
</evidence>
<evidence type="ECO:0000313" key="13">
    <source>
        <dbReference type="EMBL" id="CAF1006206.1"/>
    </source>
</evidence>
<dbReference type="EMBL" id="CAJNOL010000527">
    <property type="protein sequence ID" value="CAF1103187.1"/>
    <property type="molecule type" value="Genomic_DNA"/>
</dbReference>
<dbReference type="SUPFAM" id="SSF56112">
    <property type="entry name" value="Protein kinase-like (PK-like)"/>
    <property type="match status" value="1"/>
</dbReference>
<evidence type="ECO:0000256" key="4">
    <source>
        <dbReference type="ARBA" id="ARBA00022679"/>
    </source>
</evidence>
<dbReference type="Gene3D" id="1.10.510.10">
    <property type="entry name" value="Transferase(Phosphotransferase) domain 1"/>
    <property type="match status" value="1"/>
</dbReference>
<dbReference type="PIRSF" id="PIRSF000654">
    <property type="entry name" value="Integrin-linked_kinase"/>
    <property type="match status" value="1"/>
</dbReference>
<dbReference type="Pfam" id="PF00069">
    <property type="entry name" value="Pkinase"/>
    <property type="match status" value="1"/>
</dbReference>
<evidence type="ECO:0000256" key="1">
    <source>
        <dbReference type="ARBA" id="ARBA00010886"/>
    </source>
</evidence>
<evidence type="ECO:0000259" key="11">
    <source>
        <dbReference type="PROSITE" id="PS50011"/>
    </source>
</evidence>
<evidence type="ECO:0000256" key="9">
    <source>
        <dbReference type="ARBA" id="ARBA00048679"/>
    </source>
</evidence>
<dbReference type="EMBL" id="CAJNOU010000241">
    <property type="protein sequence ID" value="CAF0928665.1"/>
    <property type="molecule type" value="Genomic_DNA"/>
</dbReference>
<feature type="domain" description="Protein kinase" evidence="11">
    <location>
        <begin position="33"/>
        <end position="302"/>
    </location>
</feature>
<dbReference type="PROSITE" id="PS50011">
    <property type="entry name" value="PROTEIN_KINASE_DOM"/>
    <property type="match status" value="1"/>
</dbReference>
<gene>
    <name evidence="14" type="ORF">JXQ802_LOCUS19314</name>
    <name evidence="13" type="ORF">PYM288_LOCUS14870</name>
    <name evidence="12" type="ORF">SEV965_LOCUS7052</name>
</gene>
<keyword evidence="15" id="KW-1185">Reference proteome</keyword>
<evidence type="ECO:0000256" key="6">
    <source>
        <dbReference type="ARBA" id="ARBA00022777"/>
    </source>
</evidence>
<comment type="catalytic activity">
    <reaction evidence="9">
        <text>L-seryl-[protein] + ATP = O-phospho-L-seryl-[protein] + ADP + H(+)</text>
        <dbReference type="Rhea" id="RHEA:17989"/>
        <dbReference type="Rhea" id="RHEA-COMP:9863"/>
        <dbReference type="Rhea" id="RHEA-COMP:11604"/>
        <dbReference type="ChEBI" id="CHEBI:15378"/>
        <dbReference type="ChEBI" id="CHEBI:29999"/>
        <dbReference type="ChEBI" id="CHEBI:30616"/>
        <dbReference type="ChEBI" id="CHEBI:83421"/>
        <dbReference type="ChEBI" id="CHEBI:456216"/>
        <dbReference type="EC" id="2.7.11.1"/>
    </reaction>
</comment>
<dbReference type="EC" id="2.7.11.1" evidence="2"/>
<feature type="region of interest" description="Disordered" evidence="10">
    <location>
        <begin position="307"/>
        <end position="326"/>
    </location>
</feature>
<evidence type="ECO:0000313" key="12">
    <source>
        <dbReference type="EMBL" id="CAF0928665.1"/>
    </source>
</evidence>
<evidence type="ECO:0000256" key="2">
    <source>
        <dbReference type="ARBA" id="ARBA00012513"/>
    </source>
</evidence>
<protein>
    <recommendedName>
        <fullName evidence="2">non-specific serine/threonine protein kinase</fullName>
        <ecNumber evidence="2">2.7.11.1</ecNumber>
    </recommendedName>
</protein>
<dbReference type="PANTHER" id="PTHR44899:SF3">
    <property type="entry name" value="SERINE_THREONINE-PROTEIN KINASE NEK1"/>
    <property type="match status" value="1"/>
</dbReference>
<name>A0A814P5I7_9BILA</name>
<accession>A0A814P5I7</accession>
<evidence type="ECO:0000313" key="15">
    <source>
        <dbReference type="Proteomes" id="UP000663870"/>
    </source>
</evidence>
<evidence type="ECO:0000256" key="10">
    <source>
        <dbReference type="SAM" id="MobiDB-lite"/>
    </source>
</evidence>
<dbReference type="Proteomes" id="UP000663889">
    <property type="component" value="Unassembled WGS sequence"/>
</dbReference>
<evidence type="ECO:0000256" key="8">
    <source>
        <dbReference type="ARBA" id="ARBA00047899"/>
    </source>
</evidence>
<keyword evidence="4" id="KW-0808">Transferase</keyword>
<dbReference type="InterPro" id="IPR008271">
    <property type="entry name" value="Ser/Thr_kinase_AS"/>
</dbReference>
<evidence type="ECO:0000256" key="5">
    <source>
        <dbReference type="ARBA" id="ARBA00022741"/>
    </source>
</evidence>
<comment type="similarity">
    <text evidence="1">Belongs to the protein kinase superfamily. NEK Ser/Thr protein kinase family. NIMA subfamily.</text>
</comment>
<comment type="catalytic activity">
    <reaction evidence="8">
        <text>L-threonyl-[protein] + ATP = O-phospho-L-threonyl-[protein] + ADP + H(+)</text>
        <dbReference type="Rhea" id="RHEA:46608"/>
        <dbReference type="Rhea" id="RHEA-COMP:11060"/>
        <dbReference type="Rhea" id="RHEA-COMP:11605"/>
        <dbReference type="ChEBI" id="CHEBI:15378"/>
        <dbReference type="ChEBI" id="CHEBI:30013"/>
        <dbReference type="ChEBI" id="CHEBI:30616"/>
        <dbReference type="ChEBI" id="CHEBI:61977"/>
        <dbReference type="ChEBI" id="CHEBI:456216"/>
        <dbReference type="EC" id="2.7.11.1"/>
    </reaction>
</comment>
<keyword evidence="6" id="KW-0418">Kinase</keyword>
<dbReference type="AlphaFoldDB" id="A0A814P5I7"/>
<dbReference type="Proteomes" id="UP000663854">
    <property type="component" value="Unassembled WGS sequence"/>
</dbReference>
<comment type="caution">
    <text evidence="14">The sequence shown here is derived from an EMBL/GenBank/DDBJ whole genome shotgun (WGS) entry which is preliminary data.</text>
</comment>
<evidence type="ECO:0000256" key="3">
    <source>
        <dbReference type="ARBA" id="ARBA00022527"/>
    </source>
</evidence>
<dbReference type="InterPro" id="IPR011009">
    <property type="entry name" value="Kinase-like_dom_sf"/>
</dbReference>
<keyword evidence="3" id="KW-0723">Serine/threonine-protein kinase</keyword>
<reference evidence="14" key="1">
    <citation type="submission" date="2021-02" db="EMBL/GenBank/DDBJ databases">
        <authorList>
            <person name="Nowell W R."/>
        </authorList>
    </citation>
    <scope>NUCLEOTIDE SEQUENCE</scope>
</reference>
<dbReference type="GO" id="GO:0005524">
    <property type="term" value="F:ATP binding"/>
    <property type="evidence" value="ECO:0007669"/>
    <property type="project" value="UniProtKB-KW"/>
</dbReference>
<organism evidence="14 15">
    <name type="scientific">Rotaria sordida</name>
    <dbReference type="NCBI Taxonomy" id="392033"/>
    <lineage>
        <taxon>Eukaryota</taxon>
        <taxon>Metazoa</taxon>
        <taxon>Spiralia</taxon>
        <taxon>Gnathifera</taxon>
        <taxon>Rotifera</taxon>
        <taxon>Eurotatoria</taxon>
        <taxon>Bdelloidea</taxon>
        <taxon>Philodinida</taxon>
        <taxon>Philodinidae</taxon>
        <taxon>Rotaria</taxon>
    </lineage>
</organism>
<dbReference type="InterPro" id="IPR000719">
    <property type="entry name" value="Prot_kinase_dom"/>
</dbReference>
<dbReference type="PANTHER" id="PTHR44899">
    <property type="entry name" value="CAMK FAMILY PROTEIN KINASE"/>
    <property type="match status" value="1"/>
</dbReference>